<accession>A0A0B6WVD2</accession>
<dbReference type="Gene3D" id="3.40.50.720">
    <property type="entry name" value="NAD(P)-binding Rossmann-like Domain"/>
    <property type="match status" value="1"/>
</dbReference>
<keyword evidence="2" id="KW-0560">Oxidoreductase</keyword>
<sequence>MGSHLLRALISSGERNLRVLSTTAPEWLSDFGVEVIQGSITSPEAVARAVKDVSAIYHLAGLVSREAEDAHRMYQLHVDGTRLLCDAAREAGTQAIILASTSGTIAVTEDGDEIPDETYPPPLKIITRWPYYASKYYQERVALERFDGDGRKLVILNPSLLLGPGDERLSSTKFILDFLAGRIMTVPSGGLSFVDARDAAQAFINALERGKHGERYLLGAVNWTFRELLGRLERLTKRGGPRFTLPSKFAIAGAQAIHALYRHWKLSPPLDPVAIEMAEYFWYVNPGKAERELSFAPRDPTETLHDTVEYVRERFLGRERFD</sequence>
<dbReference type="GO" id="GO:0004029">
    <property type="term" value="F:aldehyde dehydrogenase (NAD+) activity"/>
    <property type="evidence" value="ECO:0007669"/>
    <property type="project" value="TreeGrafter"/>
</dbReference>
<organism evidence="2 3">
    <name type="scientific">Pyrinomonas methylaliphatogenes</name>
    <dbReference type="NCBI Taxonomy" id="454194"/>
    <lineage>
        <taxon>Bacteria</taxon>
        <taxon>Pseudomonadati</taxon>
        <taxon>Acidobacteriota</taxon>
        <taxon>Blastocatellia</taxon>
        <taxon>Blastocatellales</taxon>
        <taxon>Pyrinomonadaceae</taxon>
        <taxon>Pyrinomonas</taxon>
    </lineage>
</organism>
<name>A0A0B6WVD2_9BACT</name>
<feature type="domain" description="NAD-dependent epimerase/dehydratase" evidence="1">
    <location>
        <begin position="1"/>
        <end position="219"/>
    </location>
</feature>
<dbReference type="InterPro" id="IPR036291">
    <property type="entry name" value="NAD(P)-bd_dom_sf"/>
</dbReference>
<dbReference type="Proteomes" id="UP000031518">
    <property type="component" value="Unassembled WGS sequence"/>
</dbReference>
<protein>
    <submittedName>
        <fullName evidence="2">Nucleoside-diphosphate-sugar epimerase</fullName>
        <ecNumber evidence="2">1.1.1.219</ecNumber>
    </submittedName>
</protein>
<evidence type="ECO:0000313" key="3">
    <source>
        <dbReference type="Proteomes" id="UP000031518"/>
    </source>
</evidence>
<proteinExistence type="predicted"/>
<dbReference type="Pfam" id="PF01370">
    <property type="entry name" value="Epimerase"/>
    <property type="match status" value="1"/>
</dbReference>
<reference evidence="2 3" key="2">
    <citation type="submission" date="2015-01" db="EMBL/GenBank/DDBJ databases">
        <title>Complete genome sequence of Pyrinomonas methylaliphatogenes type strain K22T.</title>
        <authorList>
            <person name="Lee K.C.Y."/>
            <person name="Power J.F."/>
            <person name="Dunfield P.F."/>
            <person name="Morgan X.C."/>
            <person name="Huttenhower C."/>
            <person name="Stott M.B."/>
        </authorList>
    </citation>
    <scope>NUCLEOTIDE SEQUENCE [LARGE SCALE GENOMIC DNA]</scope>
    <source>
        <strain evidence="2 3">K22</strain>
    </source>
</reference>
<evidence type="ECO:0000313" key="2">
    <source>
        <dbReference type="EMBL" id="CDM64722.1"/>
    </source>
</evidence>
<dbReference type="OrthoDB" id="9807212at2"/>
<dbReference type="PANTHER" id="PTHR48079">
    <property type="entry name" value="PROTEIN YEEZ"/>
    <property type="match status" value="1"/>
</dbReference>
<dbReference type="PANTHER" id="PTHR48079:SF6">
    <property type="entry name" value="NAD(P)-BINDING DOMAIN-CONTAINING PROTEIN-RELATED"/>
    <property type="match status" value="1"/>
</dbReference>
<dbReference type="SUPFAM" id="SSF51735">
    <property type="entry name" value="NAD(P)-binding Rossmann-fold domains"/>
    <property type="match status" value="1"/>
</dbReference>
<dbReference type="EMBL" id="CBXV010000003">
    <property type="protein sequence ID" value="CDM64722.1"/>
    <property type="molecule type" value="Genomic_DNA"/>
</dbReference>
<keyword evidence="3" id="KW-1185">Reference proteome</keyword>
<dbReference type="GO" id="GO:0045552">
    <property type="term" value="F:dihydroflavanol 4-reductase activity"/>
    <property type="evidence" value="ECO:0007669"/>
    <property type="project" value="UniProtKB-EC"/>
</dbReference>
<dbReference type="InterPro" id="IPR001509">
    <property type="entry name" value="Epimerase_deHydtase"/>
</dbReference>
<dbReference type="STRING" id="454194.PYK22_00717"/>
<evidence type="ECO:0000259" key="1">
    <source>
        <dbReference type="Pfam" id="PF01370"/>
    </source>
</evidence>
<reference evidence="2 3" key="1">
    <citation type="submission" date="2013-12" db="EMBL/GenBank/DDBJ databases">
        <authorList>
            <person name="Stott M."/>
        </authorList>
    </citation>
    <scope>NUCLEOTIDE SEQUENCE [LARGE SCALE GENOMIC DNA]</scope>
    <source>
        <strain evidence="2 3">K22</strain>
    </source>
</reference>
<dbReference type="InterPro" id="IPR051783">
    <property type="entry name" value="NAD(P)-dependent_oxidoreduct"/>
</dbReference>
<gene>
    <name evidence="2" type="ORF">PYK22_00717</name>
</gene>
<dbReference type="GO" id="GO:0005737">
    <property type="term" value="C:cytoplasm"/>
    <property type="evidence" value="ECO:0007669"/>
    <property type="project" value="TreeGrafter"/>
</dbReference>
<dbReference type="AlphaFoldDB" id="A0A0B6WVD2"/>
<dbReference type="EC" id="1.1.1.219" evidence="2"/>